<evidence type="ECO:0000313" key="2">
    <source>
        <dbReference type="EMBL" id="KAK7444560.1"/>
    </source>
</evidence>
<name>A0ABR1IYE3_9AGAR</name>
<accession>A0ABR1IYE3</accession>
<evidence type="ECO:0000256" key="1">
    <source>
        <dbReference type="SAM" id="MobiDB-lite"/>
    </source>
</evidence>
<evidence type="ECO:0000313" key="3">
    <source>
        <dbReference type="Proteomes" id="UP001498398"/>
    </source>
</evidence>
<protein>
    <submittedName>
        <fullName evidence="2">Uncharacterized protein</fullName>
    </submittedName>
</protein>
<proteinExistence type="predicted"/>
<comment type="caution">
    <text evidence="2">The sequence shown here is derived from an EMBL/GenBank/DDBJ whole genome shotgun (WGS) entry which is preliminary data.</text>
</comment>
<feature type="region of interest" description="Disordered" evidence="1">
    <location>
        <begin position="95"/>
        <end position="115"/>
    </location>
</feature>
<dbReference type="Proteomes" id="UP001498398">
    <property type="component" value="Unassembled WGS sequence"/>
</dbReference>
<gene>
    <name evidence="2" type="ORF">VKT23_015238</name>
</gene>
<feature type="compositionally biased region" description="Polar residues" evidence="1">
    <location>
        <begin position="1"/>
        <end position="28"/>
    </location>
</feature>
<organism evidence="2 3">
    <name type="scientific">Marasmiellus scandens</name>
    <dbReference type="NCBI Taxonomy" id="2682957"/>
    <lineage>
        <taxon>Eukaryota</taxon>
        <taxon>Fungi</taxon>
        <taxon>Dikarya</taxon>
        <taxon>Basidiomycota</taxon>
        <taxon>Agaricomycotina</taxon>
        <taxon>Agaricomycetes</taxon>
        <taxon>Agaricomycetidae</taxon>
        <taxon>Agaricales</taxon>
        <taxon>Marasmiineae</taxon>
        <taxon>Omphalotaceae</taxon>
        <taxon>Marasmiellus</taxon>
    </lineage>
</organism>
<reference evidence="2 3" key="1">
    <citation type="submission" date="2024-01" db="EMBL/GenBank/DDBJ databases">
        <title>A draft genome for the cacao thread blight pathogen Marasmiellus scandens.</title>
        <authorList>
            <person name="Baruah I.K."/>
            <person name="Leung J."/>
            <person name="Bukari Y."/>
            <person name="Amoako-Attah I."/>
            <person name="Meinhardt L.W."/>
            <person name="Bailey B.A."/>
            <person name="Cohen S.P."/>
        </authorList>
    </citation>
    <scope>NUCLEOTIDE SEQUENCE [LARGE SCALE GENOMIC DNA]</scope>
    <source>
        <strain evidence="2 3">GH-19</strain>
    </source>
</reference>
<sequence>MTVPAHTTATVPLSSIPTIRHNPSQKDNGASRVAVLTTAAGNIVGGRHAIRTEQNKRWEDQRATRKVAGKSLQSIASVIRQLDCYHHQPCPSNLPSASSSAPFKPSSRVSYHRPLTTEPTPNYPRLLLTVKSTSLPSQTELVASFINSFIPSLLSQLPLNYTNLRLYFESAEGQVNVCYFRCQQGSAQGLIPQSSFLCSVIRSGLGFVSLFLRVGPLCARTPYQVFLAGLCGIPKERQMWRIGLFRH</sequence>
<dbReference type="EMBL" id="JBANRG010000050">
    <property type="protein sequence ID" value="KAK7444560.1"/>
    <property type="molecule type" value="Genomic_DNA"/>
</dbReference>
<feature type="region of interest" description="Disordered" evidence="1">
    <location>
        <begin position="1"/>
        <end position="29"/>
    </location>
</feature>
<feature type="compositionally biased region" description="Low complexity" evidence="1">
    <location>
        <begin position="95"/>
        <end position="107"/>
    </location>
</feature>
<keyword evidence="3" id="KW-1185">Reference proteome</keyword>